<evidence type="ECO:0008006" key="4">
    <source>
        <dbReference type="Google" id="ProtNLM"/>
    </source>
</evidence>
<protein>
    <recommendedName>
        <fullName evidence="4">RNase H type-1 domain-containing protein</fullName>
    </recommendedName>
</protein>
<keyword evidence="3" id="KW-1185">Reference proteome</keyword>
<dbReference type="PANTHER" id="PTHR47074">
    <property type="entry name" value="BNAC02G40300D PROTEIN"/>
    <property type="match status" value="1"/>
</dbReference>
<evidence type="ECO:0000256" key="1">
    <source>
        <dbReference type="SAM" id="MobiDB-lite"/>
    </source>
</evidence>
<dbReference type="PANTHER" id="PTHR47074:SF75">
    <property type="entry name" value="RNASE H TYPE-1 DOMAIN-CONTAINING PROTEIN"/>
    <property type="match status" value="1"/>
</dbReference>
<evidence type="ECO:0000313" key="2">
    <source>
        <dbReference type="EMBL" id="GMN70027.1"/>
    </source>
</evidence>
<proteinExistence type="predicted"/>
<dbReference type="Gene3D" id="3.30.420.10">
    <property type="entry name" value="Ribonuclease H-like superfamily/Ribonuclease H"/>
    <property type="match status" value="1"/>
</dbReference>
<reference evidence="2" key="1">
    <citation type="submission" date="2023-07" db="EMBL/GenBank/DDBJ databases">
        <title>draft genome sequence of fig (Ficus carica).</title>
        <authorList>
            <person name="Takahashi T."/>
            <person name="Nishimura K."/>
        </authorList>
    </citation>
    <scope>NUCLEOTIDE SEQUENCE</scope>
</reference>
<dbReference type="InterPro" id="IPR036397">
    <property type="entry name" value="RNaseH_sf"/>
</dbReference>
<dbReference type="Proteomes" id="UP001187192">
    <property type="component" value="Unassembled WGS sequence"/>
</dbReference>
<feature type="compositionally biased region" description="Polar residues" evidence="1">
    <location>
        <begin position="15"/>
        <end position="25"/>
    </location>
</feature>
<accession>A0AA88JEN8</accession>
<dbReference type="GO" id="GO:0003676">
    <property type="term" value="F:nucleic acid binding"/>
    <property type="evidence" value="ECO:0007669"/>
    <property type="project" value="InterPro"/>
</dbReference>
<feature type="region of interest" description="Disordered" evidence="1">
    <location>
        <begin position="1"/>
        <end position="32"/>
    </location>
</feature>
<sequence>MPTPASSPLVMPPQKGTNSSTNVASQLHHRRHPNAKRAMDLEKAPLDQPVSASVCATSSARTRTINSCMLGCALAIIEVQRKVPLTDWIKINTDSAANESLGTAGCGGIFRTYKGFCKRCFSKPLGIVYAFEAELLGIITVVEFAQQFNWEGNHVADRIVARAVRLQDTIWWFNCPDFCLNAIGRDMAGFPCYRSGTVPASRCQPSWMCFNS</sequence>
<evidence type="ECO:0000313" key="3">
    <source>
        <dbReference type="Proteomes" id="UP001187192"/>
    </source>
</evidence>
<dbReference type="EMBL" id="BTGU01001004">
    <property type="protein sequence ID" value="GMN70027.1"/>
    <property type="molecule type" value="Genomic_DNA"/>
</dbReference>
<gene>
    <name evidence="2" type="ORF">TIFTF001_039073</name>
</gene>
<dbReference type="SUPFAM" id="SSF53098">
    <property type="entry name" value="Ribonuclease H-like"/>
    <property type="match status" value="1"/>
</dbReference>
<dbReference type="InterPro" id="IPR052929">
    <property type="entry name" value="RNase_H-like_EbsB-rel"/>
</dbReference>
<dbReference type="AlphaFoldDB" id="A0AA88JEN8"/>
<dbReference type="InterPro" id="IPR012337">
    <property type="entry name" value="RNaseH-like_sf"/>
</dbReference>
<name>A0AA88JEN8_FICCA</name>
<organism evidence="2 3">
    <name type="scientific">Ficus carica</name>
    <name type="common">Common fig</name>
    <dbReference type="NCBI Taxonomy" id="3494"/>
    <lineage>
        <taxon>Eukaryota</taxon>
        <taxon>Viridiplantae</taxon>
        <taxon>Streptophyta</taxon>
        <taxon>Embryophyta</taxon>
        <taxon>Tracheophyta</taxon>
        <taxon>Spermatophyta</taxon>
        <taxon>Magnoliopsida</taxon>
        <taxon>eudicotyledons</taxon>
        <taxon>Gunneridae</taxon>
        <taxon>Pentapetalae</taxon>
        <taxon>rosids</taxon>
        <taxon>fabids</taxon>
        <taxon>Rosales</taxon>
        <taxon>Moraceae</taxon>
        <taxon>Ficeae</taxon>
        <taxon>Ficus</taxon>
    </lineage>
</organism>
<comment type="caution">
    <text evidence="2">The sequence shown here is derived from an EMBL/GenBank/DDBJ whole genome shotgun (WGS) entry which is preliminary data.</text>
</comment>